<name>A0A146G2H7_TERSA</name>
<dbReference type="EMBL" id="BDCO01000002">
    <property type="protein sequence ID" value="GAT31693.1"/>
    <property type="molecule type" value="Genomic_DNA"/>
</dbReference>
<proteinExistence type="predicted"/>
<dbReference type="InParanoid" id="A0A146G2H7"/>
<comment type="caution">
    <text evidence="2">The sequence shown here is derived from an EMBL/GenBank/DDBJ whole genome shotgun (WGS) entry which is preliminary data.</text>
</comment>
<dbReference type="RefSeq" id="WP_075077579.1">
    <property type="nucleotide sequence ID" value="NZ_BDCO01000002.1"/>
</dbReference>
<keyword evidence="1" id="KW-0472">Membrane</keyword>
<keyword evidence="1" id="KW-0812">Transmembrane</keyword>
<dbReference type="AlphaFoldDB" id="A0A146G2H7"/>
<evidence type="ECO:0000313" key="2">
    <source>
        <dbReference type="EMBL" id="GAT31693.1"/>
    </source>
</evidence>
<dbReference type="STRING" id="690879.TSACC_287"/>
<sequence length="72" mass="7907">MPDPHPSTPKTVTHPQESRSFRLIGCTETHIGIGLAIAFAALLTIHFTDHSRPETTRQLTAMQTVTQSAILK</sequence>
<protein>
    <submittedName>
        <fullName evidence="2">Uncharacterized protein</fullName>
    </submittedName>
</protein>
<keyword evidence="3" id="KW-1185">Reference proteome</keyword>
<feature type="transmembrane region" description="Helical" evidence="1">
    <location>
        <begin position="29"/>
        <end position="48"/>
    </location>
</feature>
<evidence type="ECO:0000313" key="3">
    <source>
        <dbReference type="Proteomes" id="UP000076023"/>
    </source>
</evidence>
<dbReference type="Proteomes" id="UP000076023">
    <property type="component" value="Unassembled WGS sequence"/>
</dbReference>
<accession>A0A146G2H7</accession>
<gene>
    <name evidence="2" type="ORF">TSACC_287</name>
</gene>
<organism evidence="2 3">
    <name type="scientific">Terrimicrobium sacchariphilum</name>
    <dbReference type="NCBI Taxonomy" id="690879"/>
    <lineage>
        <taxon>Bacteria</taxon>
        <taxon>Pseudomonadati</taxon>
        <taxon>Verrucomicrobiota</taxon>
        <taxon>Terrimicrobiia</taxon>
        <taxon>Terrimicrobiales</taxon>
        <taxon>Terrimicrobiaceae</taxon>
        <taxon>Terrimicrobium</taxon>
    </lineage>
</organism>
<evidence type="ECO:0000256" key="1">
    <source>
        <dbReference type="SAM" id="Phobius"/>
    </source>
</evidence>
<keyword evidence="1" id="KW-1133">Transmembrane helix</keyword>
<reference evidence="3" key="1">
    <citation type="journal article" date="2017" name="Genome Announc.">
        <title>Draft Genome Sequence of Terrimicrobium sacchariphilum NM-5T, a Facultative Anaerobic Soil Bacterium of the Class Spartobacteria.</title>
        <authorList>
            <person name="Qiu Y.L."/>
            <person name="Tourlousse D.M."/>
            <person name="Matsuura N."/>
            <person name="Ohashi A."/>
            <person name="Sekiguchi Y."/>
        </authorList>
    </citation>
    <scope>NUCLEOTIDE SEQUENCE [LARGE SCALE GENOMIC DNA]</scope>
    <source>
        <strain evidence="3">NM-5</strain>
    </source>
</reference>